<feature type="transmembrane region" description="Helical" evidence="1">
    <location>
        <begin position="52"/>
        <end position="71"/>
    </location>
</feature>
<gene>
    <name evidence="3" type="ORF">DK847_02630</name>
</gene>
<feature type="transmembrane region" description="Helical" evidence="1">
    <location>
        <begin position="136"/>
        <end position="156"/>
    </location>
</feature>
<evidence type="ECO:0000313" key="3">
    <source>
        <dbReference type="EMBL" id="PZF78718.1"/>
    </source>
</evidence>
<keyword evidence="1" id="KW-0472">Membrane</keyword>
<dbReference type="EMBL" id="QKVK01000001">
    <property type="protein sequence ID" value="PZF78718.1"/>
    <property type="molecule type" value="Genomic_DNA"/>
</dbReference>
<comment type="caution">
    <text evidence="3">The sequence shown here is derived from an EMBL/GenBank/DDBJ whole genome shotgun (WGS) entry which is preliminary data.</text>
</comment>
<name>A0A2W2BES9_9HYPH</name>
<dbReference type="RefSeq" id="WP_111196046.1">
    <property type="nucleotide sequence ID" value="NZ_QKVK01000001.1"/>
</dbReference>
<dbReference type="AlphaFoldDB" id="A0A2W2BES9"/>
<dbReference type="Gene3D" id="1.20.120.1220">
    <property type="match status" value="1"/>
</dbReference>
<sequence>MLLFPLIMVLAAARDVMTRRIPNRLVILSVVAFFPLALIAGMPWWLVLVHGATAASLFVAGLVLFALGILGAGDGKLMAAAGLWLGFPASILFIGLTAISGALLAAAMALFVLLELEVSARSSAAGDAFRQLSPKVPYGFALAAGAILATPFSWMMRAAGG</sequence>
<keyword evidence="1" id="KW-1133">Transmembrane helix</keyword>
<evidence type="ECO:0000256" key="1">
    <source>
        <dbReference type="SAM" id="Phobius"/>
    </source>
</evidence>
<feature type="domain" description="Prepilin type IV endopeptidase peptidase" evidence="2">
    <location>
        <begin position="2"/>
        <end position="105"/>
    </location>
</feature>
<dbReference type="GO" id="GO:0016020">
    <property type="term" value="C:membrane"/>
    <property type="evidence" value="ECO:0007669"/>
    <property type="project" value="InterPro"/>
</dbReference>
<keyword evidence="4" id="KW-1185">Reference proteome</keyword>
<protein>
    <submittedName>
        <fullName evidence="3">Pilus assembly protein CpaA</fullName>
    </submittedName>
</protein>
<dbReference type="GO" id="GO:0004190">
    <property type="term" value="F:aspartic-type endopeptidase activity"/>
    <property type="evidence" value="ECO:0007669"/>
    <property type="project" value="InterPro"/>
</dbReference>
<dbReference type="InterPro" id="IPR000045">
    <property type="entry name" value="Prepilin_IV_endopep_pep"/>
</dbReference>
<reference evidence="4" key="1">
    <citation type="submission" date="2018-06" db="EMBL/GenBank/DDBJ databases">
        <title>Aestuariibacter litoralis strain KCTC 52945T.</title>
        <authorList>
            <person name="Li X."/>
            <person name="Salam N."/>
            <person name="Li J.-L."/>
            <person name="Chen Y.-M."/>
            <person name="Yang Z.-W."/>
            <person name="Zhang L.-Y."/>
            <person name="Han M.-X."/>
            <person name="Xiao M."/>
            <person name="Li W.-J."/>
        </authorList>
    </citation>
    <scope>NUCLEOTIDE SEQUENCE [LARGE SCALE GENOMIC DNA]</scope>
    <source>
        <strain evidence="4">KCTC 52945</strain>
    </source>
</reference>
<keyword evidence="1" id="KW-0812">Transmembrane</keyword>
<feature type="transmembrane region" description="Helical" evidence="1">
    <location>
        <begin position="25"/>
        <end position="46"/>
    </location>
</feature>
<accession>A0A2W2BES9</accession>
<proteinExistence type="predicted"/>
<organism evidence="3 4">
    <name type="scientific">Aestuariivirga litoralis</name>
    <dbReference type="NCBI Taxonomy" id="2650924"/>
    <lineage>
        <taxon>Bacteria</taxon>
        <taxon>Pseudomonadati</taxon>
        <taxon>Pseudomonadota</taxon>
        <taxon>Alphaproteobacteria</taxon>
        <taxon>Hyphomicrobiales</taxon>
        <taxon>Aestuariivirgaceae</taxon>
        <taxon>Aestuariivirga</taxon>
    </lineage>
</organism>
<evidence type="ECO:0000259" key="2">
    <source>
        <dbReference type="Pfam" id="PF01478"/>
    </source>
</evidence>
<dbReference type="Proteomes" id="UP000248795">
    <property type="component" value="Unassembled WGS sequence"/>
</dbReference>
<evidence type="ECO:0000313" key="4">
    <source>
        <dbReference type="Proteomes" id="UP000248795"/>
    </source>
</evidence>
<dbReference type="Pfam" id="PF01478">
    <property type="entry name" value="Peptidase_A24"/>
    <property type="match status" value="1"/>
</dbReference>
<feature type="transmembrane region" description="Helical" evidence="1">
    <location>
        <begin position="83"/>
        <end position="116"/>
    </location>
</feature>